<dbReference type="Proteomes" id="UP000018143">
    <property type="component" value="Unassembled WGS sequence"/>
</dbReference>
<dbReference type="EMBL" id="BASD01000003">
    <property type="protein sequence ID" value="GAD17889.1"/>
    <property type="molecule type" value="Genomic_DNA"/>
</dbReference>
<name>T1CMC5_9HELI</name>
<evidence type="ECO:0000313" key="1">
    <source>
        <dbReference type="EMBL" id="GAD17889.1"/>
    </source>
</evidence>
<proteinExistence type="predicted"/>
<keyword evidence="2" id="KW-1185">Reference proteome</keyword>
<dbReference type="STRING" id="1325130.HFN_1448"/>
<evidence type="ECO:0000313" key="2">
    <source>
        <dbReference type="Proteomes" id="UP000018143"/>
    </source>
</evidence>
<dbReference type="AlphaFoldDB" id="T1CMC5"/>
<organism evidence="1 2">
    <name type="scientific">Helicobacter fennelliae MRY12-0050</name>
    <dbReference type="NCBI Taxonomy" id="1325130"/>
    <lineage>
        <taxon>Bacteria</taxon>
        <taxon>Pseudomonadati</taxon>
        <taxon>Campylobacterota</taxon>
        <taxon>Epsilonproteobacteria</taxon>
        <taxon>Campylobacterales</taxon>
        <taxon>Helicobacteraceae</taxon>
        <taxon>Helicobacter</taxon>
    </lineage>
</organism>
<comment type="caution">
    <text evidence="1">The sequence shown here is derived from an EMBL/GenBank/DDBJ whole genome shotgun (WGS) entry which is preliminary data.</text>
</comment>
<gene>
    <name evidence="1" type="ORF">HFN_1448</name>
</gene>
<accession>T1CMC5</accession>
<sequence>MLRLRFYTFFLILSIKIAQKSPEEYFLSHTSLGLKRQNPHIFCNFIKLS</sequence>
<protein>
    <submittedName>
        <fullName evidence="1">Uncharacterized protein</fullName>
    </submittedName>
</protein>
<reference evidence="1 2" key="1">
    <citation type="journal article" date="2013" name="Genome Announc.">
        <title>Draft Genome Sequence of Helicobacter fennelliae Strain MRY12-0050, Isolated from a Bacteremia Patient.</title>
        <authorList>
            <person name="Rimbara E."/>
            <person name="Matsui M."/>
            <person name="Mori S."/>
            <person name="Suzuki S."/>
            <person name="Suzuki M."/>
            <person name="Kim H."/>
            <person name="Sekizuka T."/>
            <person name="Kuroda M."/>
            <person name="Shibayama K."/>
        </authorList>
    </citation>
    <scope>NUCLEOTIDE SEQUENCE [LARGE SCALE GENOMIC DNA]</scope>
    <source>
        <strain evidence="1 2">MRY12-0050</strain>
    </source>
</reference>